<dbReference type="AlphaFoldDB" id="A6KDR1"/>
<accession>A6KDR1</accession>
<dbReference type="Proteomes" id="UP000234681">
    <property type="component" value="Chromosome 5"/>
</dbReference>
<sequence>MTLVCPAVFTAALKAQVVTAVCSVTWIYLLHIFIVTTWPLSVWLSECPVDICIP</sequence>
<dbReference type="EMBL" id="CH474039">
    <property type="protein sequence ID" value="EDL91694.1"/>
    <property type="molecule type" value="Genomic_DNA"/>
</dbReference>
<evidence type="ECO:0000313" key="1">
    <source>
        <dbReference type="EMBL" id="EDL91694.1"/>
    </source>
</evidence>
<reference evidence="1 2" key="1">
    <citation type="submission" date="2005-09" db="EMBL/GenBank/DDBJ databases">
        <authorList>
            <person name="Mural R.J."/>
            <person name="Li P.W."/>
            <person name="Adams M.D."/>
            <person name="Amanatides P.G."/>
            <person name="Baden-Tillson H."/>
            <person name="Barnstead M."/>
            <person name="Chin S.H."/>
            <person name="Dew I."/>
            <person name="Evans C.A."/>
            <person name="Ferriera S."/>
            <person name="Flanigan M."/>
            <person name="Fosler C."/>
            <person name="Glodek A."/>
            <person name="Gu Z."/>
            <person name="Holt R.A."/>
            <person name="Jennings D."/>
            <person name="Kraft C.L."/>
            <person name="Lu F."/>
            <person name="Nguyen T."/>
            <person name="Nusskern D.R."/>
            <person name="Pfannkoch C.M."/>
            <person name="Sitter C."/>
            <person name="Sutton G.G."/>
            <person name="Venter J.C."/>
            <person name="Wang Z."/>
            <person name="Woodage T."/>
            <person name="Zheng X.H."/>
            <person name="Zhong F."/>
        </authorList>
    </citation>
    <scope>NUCLEOTIDE SEQUENCE [LARGE SCALE GENOMIC DNA]</scope>
    <source>
        <strain>BN</strain>
        <strain evidence="2">Sprague-Dawley</strain>
    </source>
</reference>
<protein>
    <submittedName>
        <fullName evidence="1">RCG32005</fullName>
    </submittedName>
</protein>
<proteinExistence type="predicted"/>
<organism evidence="1 2">
    <name type="scientific">Rattus norvegicus</name>
    <name type="common">Rat</name>
    <dbReference type="NCBI Taxonomy" id="10116"/>
    <lineage>
        <taxon>Eukaryota</taxon>
        <taxon>Metazoa</taxon>
        <taxon>Chordata</taxon>
        <taxon>Craniata</taxon>
        <taxon>Vertebrata</taxon>
        <taxon>Euteleostomi</taxon>
        <taxon>Mammalia</taxon>
        <taxon>Eutheria</taxon>
        <taxon>Euarchontoglires</taxon>
        <taxon>Glires</taxon>
        <taxon>Rodentia</taxon>
        <taxon>Myomorpha</taxon>
        <taxon>Muroidea</taxon>
        <taxon>Muridae</taxon>
        <taxon>Murinae</taxon>
        <taxon>Rattus</taxon>
    </lineage>
</organism>
<gene>
    <name evidence="1" type="ORF">rCG_32005</name>
</gene>
<evidence type="ECO:0000313" key="2">
    <source>
        <dbReference type="Proteomes" id="UP000234681"/>
    </source>
</evidence>
<name>A6KDR1_RAT</name>